<reference evidence="1" key="1">
    <citation type="submission" date="2018-10" db="EMBL/GenBank/DDBJ databases">
        <title>Effector identification in a new, highly contiguous assembly of the strawberry crown rot pathogen Phytophthora cactorum.</title>
        <authorList>
            <person name="Armitage A.D."/>
            <person name="Nellist C.F."/>
            <person name="Bates H."/>
            <person name="Vickerstaff R.J."/>
            <person name="Harrison R.J."/>
        </authorList>
    </citation>
    <scope>NUCLEOTIDE SEQUENCE</scope>
    <source>
        <strain evidence="1">4040</strain>
    </source>
</reference>
<comment type="caution">
    <text evidence="1">The sequence shown here is derived from an EMBL/GenBank/DDBJ whole genome shotgun (WGS) entry which is preliminary data.</text>
</comment>
<sequence>MLFGTSMPVLLASVRMGRPLFGTVTPVGTLDVWDEDCSSC</sequence>
<evidence type="ECO:0000313" key="2">
    <source>
        <dbReference type="Proteomes" id="UP000736787"/>
    </source>
</evidence>
<gene>
    <name evidence="1" type="ORF">PC117_g24125</name>
</gene>
<organism evidence="1 2">
    <name type="scientific">Phytophthora cactorum</name>
    <dbReference type="NCBI Taxonomy" id="29920"/>
    <lineage>
        <taxon>Eukaryota</taxon>
        <taxon>Sar</taxon>
        <taxon>Stramenopiles</taxon>
        <taxon>Oomycota</taxon>
        <taxon>Peronosporomycetes</taxon>
        <taxon>Peronosporales</taxon>
        <taxon>Peronosporaceae</taxon>
        <taxon>Phytophthora</taxon>
    </lineage>
</organism>
<accession>A0A8T1B0Y8</accession>
<evidence type="ECO:0000313" key="1">
    <source>
        <dbReference type="EMBL" id="KAG2891985.1"/>
    </source>
</evidence>
<dbReference type="EMBL" id="RCMK01001561">
    <property type="protein sequence ID" value="KAG2891985.1"/>
    <property type="molecule type" value="Genomic_DNA"/>
</dbReference>
<name>A0A8T1B0Y8_9STRA</name>
<dbReference type="AlphaFoldDB" id="A0A8T1B0Y8"/>
<protein>
    <submittedName>
        <fullName evidence="1">Uncharacterized protein</fullName>
    </submittedName>
</protein>
<dbReference type="Proteomes" id="UP000736787">
    <property type="component" value="Unassembled WGS sequence"/>
</dbReference>
<proteinExistence type="predicted"/>